<dbReference type="EMBL" id="LSRX01000911">
    <property type="protein sequence ID" value="OLP86521.1"/>
    <property type="molecule type" value="Genomic_DNA"/>
</dbReference>
<comment type="catalytic activity">
    <reaction evidence="14">
        <text>L-seryl-[protein] + ATP = O-phospho-L-seryl-[protein] + ADP + H(+)</text>
        <dbReference type="Rhea" id="RHEA:17989"/>
        <dbReference type="Rhea" id="RHEA-COMP:9863"/>
        <dbReference type="Rhea" id="RHEA-COMP:11604"/>
        <dbReference type="ChEBI" id="CHEBI:15378"/>
        <dbReference type="ChEBI" id="CHEBI:29999"/>
        <dbReference type="ChEBI" id="CHEBI:30616"/>
        <dbReference type="ChEBI" id="CHEBI:83421"/>
        <dbReference type="ChEBI" id="CHEBI:456216"/>
        <dbReference type="EC" id="2.7.11.1"/>
    </reaction>
</comment>
<organism evidence="19 20">
    <name type="scientific">Symbiodinium microadriaticum</name>
    <name type="common">Dinoflagellate</name>
    <name type="synonym">Zooxanthella microadriatica</name>
    <dbReference type="NCBI Taxonomy" id="2951"/>
    <lineage>
        <taxon>Eukaryota</taxon>
        <taxon>Sar</taxon>
        <taxon>Alveolata</taxon>
        <taxon>Dinophyceae</taxon>
        <taxon>Suessiales</taxon>
        <taxon>Symbiodiniaceae</taxon>
        <taxon>Symbiodinium</taxon>
    </lineage>
</organism>
<dbReference type="Pfam" id="PF13499">
    <property type="entry name" value="EF-hand_7"/>
    <property type="match status" value="2"/>
</dbReference>
<keyword evidence="9 19" id="KW-0418">Kinase</keyword>
<evidence type="ECO:0000256" key="1">
    <source>
        <dbReference type="ARBA" id="ARBA00001946"/>
    </source>
</evidence>
<dbReference type="Gene3D" id="3.30.200.20">
    <property type="entry name" value="Phosphorylase Kinase, domain 1"/>
    <property type="match status" value="1"/>
</dbReference>
<dbReference type="Pfam" id="PF04727">
    <property type="entry name" value="ELMO_CED12"/>
    <property type="match status" value="1"/>
</dbReference>
<evidence type="ECO:0000256" key="6">
    <source>
        <dbReference type="ARBA" id="ARBA00022723"/>
    </source>
</evidence>
<dbReference type="GO" id="GO:0005524">
    <property type="term" value="F:ATP binding"/>
    <property type="evidence" value="ECO:0007669"/>
    <property type="project" value="UniProtKB-UniRule"/>
</dbReference>
<dbReference type="FunFam" id="3.30.200.20:FF:000315">
    <property type="entry name" value="Calcium-dependent protein kinase 3"/>
    <property type="match status" value="1"/>
</dbReference>
<dbReference type="InterPro" id="IPR017441">
    <property type="entry name" value="Protein_kinase_ATP_BS"/>
</dbReference>
<evidence type="ECO:0000256" key="7">
    <source>
        <dbReference type="ARBA" id="ARBA00022737"/>
    </source>
</evidence>
<dbReference type="GO" id="GO:0005509">
    <property type="term" value="F:calcium ion binding"/>
    <property type="evidence" value="ECO:0007669"/>
    <property type="project" value="InterPro"/>
</dbReference>
<evidence type="ECO:0000256" key="10">
    <source>
        <dbReference type="ARBA" id="ARBA00022837"/>
    </source>
</evidence>
<accession>A0A1Q9CUC0</accession>
<dbReference type="FunFam" id="1.10.238.10:FF:000003">
    <property type="entry name" value="Calmodulin A"/>
    <property type="match status" value="1"/>
</dbReference>
<feature type="domain" description="Protein kinase" evidence="16">
    <location>
        <begin position="562"/>
        <end position="819"/>
    </location>
</feature>
<keyword evidence="10" id="KW-0106">Calcium</keyword>
<dbReference type="AlphaFoldDB" id="A0A1Q9CUC0"/>
<dbReference type="CDD" id="cd00051">
    <property type="entry name" value="EFh"/>
    <property type="match status" value="1"/>
</dbReference>
<comment type="subunit">
    <text evidence="2">Monomer.</text>
</comment>
<evidence type="ECO:0000256" key="15">
    <source>
        <dbReference type="PROSITE-ProRule" id="PRU10141"/>
    </source>
</evidence>
<evidence type="ECO:0000256" key="5">
    <source>
        <dbReference type="ARBA" id="ARBA00022679"/>
    </source>
</evidence>
<feature type="domain" description="EF-hand" evidence="17">
    <location>
        <begin position="853"/>
        <end position="888"/>
    </location>
</feature>
<evidence type="ECO:0000256" key="4">
    <source>
        <dbReference type="ARBA" id="ARBA00022527"/>
    </source>
</evidence>
<comment type="catalytic activity">
    <reaction evidence="13">
        <text>L-threonyl-[protein] + ATP = O-phospho-L-threonyl-[protein] + ADP + H(+)</text>
        <dbReference type="Rhea" id="RHEA:46608"/>
        <dbReference type="Rhea" id="RHEA-COMP:11060"/>
        <dbReference type="Rhea" id="RHEA-COMP:11605"/>
        <dbReference type="ChEBI" id="CHEBI:15378"/>
        <dbReference type="ChEBI" id="CHEBI:30013"/>
        <dbReference type="ChEBI" id="CHEBI:30616"/>
        <dbReference type="ChEBI" id="CHEBI:61977"/>
        <dbReference type="ChEBI" id="CHEBI:456216"/>
        <dbReference type="EC" id="2.7.11.1"/>
    </reaction>
</comment>
<feature type="domain" description="EF-hand" evidence="17">
    <location>
        <begin position="927"/>
        <end position="962"/>
    </location>
</feature>
<dbReference type="PANTHER" id="PTHR24349">
    <property type="entry name" value="SERINE/THREONINE-PROTEIN KINASE"/>
    <property type="match status" value="1"/>
</dbReference>
<keyword evidence="8 15" id="KW-0547">Nucleotide-binding</keyword>
<comment type="similarity">
    <text evidence="12">Belongs to the protein kinase superfamily. Ser/Thr protein kinase family. CDPK subfamily.</text>
</comment>
<evidence type="ECO:0000313" key="20">
    <source>
        <dbReference type="Proteomes" id="UP000186817"/>
    </source>
</evidence>
<dbReference type="Proteomes" id="UP000186817">
    <property type="component" value="Unassembled WGS sequence"/>
</dbReference>
<dbReference type="InterPro" id="IPR050205">
    <property type="entry name" value="CDPK_Ser/Thr_kinases"/>
</dbReference>
<keyword evidence="20" id="KW-1185">Reference proteome</keyword>
<evidence type="ECO:0000259" key="16">
    <source>
        <dbReference type="PROSITE" id="PS50011"/>
    </source>
</evidence>
<dbReference type="SMART" id="SM00054">
    <property type="entry name" value="EFh"/>
    <property type="match status" value="4"/>
</dbReference>
<dbReference type="Gene3D" id="1.10.510.10">
    <property type="entry name" value="Transferase(Phosphotransferase) domain 1"/>
    <property type="match status" value="1"/>
</dbReference>
<evidence type="ECO:0000256" key="8">
    <source>
        <dbReference type="ARBA" id="ARBA00022741"/>
    </source>
</evidence>
<comment type="caution">
    <text evidence="19">The sequence shown here is derived from an EMBL/GenBank/DDBJ whole genome shotgun (WGS) entry which is preliminary data.</text>
</comment>
<reference evidence="19 20" key="1">
    <citation type="submission" date="2016-02" db="EMBL/GenBank/DDBJ databases">
        <title>Genome analysis of coral dinoflagellate symbionts highlights evolutionary adaptations to a symbiotic lifestyle.</title>
        <authorList>
            <person name="Aranda M."/>
            <person name="Li Y."/>
            <person name="Liew Y.J."/>
            <person name="Baumgarten S."/>
            <person name="Simakov O."/>
            <person name="Wilson M."/>
            <person name="Piel J."/>
            <person name="Ashoor H."/>
            <person name="Bougouffa S."/>
            <person name="Bajic V.B."/>
            <person name="Ryu T."/>
            <person name="Ravasi T."/>
            <person name="Bayer T."/>
            <person name="Micklem G."/>
            <person name="Kim H."/>
            <person name="Bhak J."/>
            <person name="Lajeunesse T.C."/>
            <person name="Voolstra C.R."/>
        </authorList>
    </citation>
    <scope>NUCLEOTIDE SEQUENCE [LARGE SCALE GENOMIC DNA]</scope>
    <source>
        <strain evidence="19 20">CCMP2467</strain>
    </source>
</reference>
<evidence type="ECO:0000256" key="9">
    <source>
        <dbReference type="ARBA" id="ARBA00022777"/>
    </source>
</evidence>
<dbReference type="PROSITE" id="PS00018">
    <property type="entry name" value="EF_HAND_1"/>
    <property type="match status" value="4"/>
</dbReference>
<dbReference type="InterPro" id="IPR006816">
    <property type="entry name" value="ELMO_dom"/>
</dbReference>
<evidence type="ECO:0000256" key="13">
    <source>
        <dbReference type="ARBA" id="ARBA00047899"/>
    </source>
</evidence>
<dbReference type="SUPFAM" id="SSF47473">
    <property type="entry name" value="EF-hand"/>
    <property type="match status" value="1"/>
</dbReference>
<dbReference type="PROSITE" id="PS00107">
    <property type="entry name" value="PROTEIN_KINASE_ATP"/>
    <property type="match status" value="1"/>
</dbReference>
<dbReference type="PROSITE" id="PS00108">
    <property type="entry name" value="PROTEIN_KINASE_ST"/>
    <property type="match status" value="1"/>
</dbReference>
<keyword evidence="6" id="KW-0479">Metal-binding</keyword>
<dbReference type="InterPro" id="IPR000719">
    <property type="entry name" value="Prot_kinase_dom"/>
</dbReference>
<evidence type="ECO:0000259" key="17">
    <source>
        <dbReference type="PROSITE" id="PS50222"/>
    </source>
</evidence>
<feature type="domain" description="EF-hand" evidence="17">
    <location>
        <begin position="817"/>
        <end position="852"/>
    </location>
</feature>
<proteinExistence type="inferred from homology"/>
<evidence type="ECO:0000313" key="19">
    <source>
        <dbReference type="EMBL" id="OLP86521.1"/>
    </source>
</evidence>
<dbReference type="SUPFAM" id="SSF56112">
    <property type="entry name" value="Protein kinase-like (PK-like)"/>
    <property type="match status" value="1"/>
</dbReference>
<evidence type="ECO:0000256" key="14">
    <source>
        <dbReference type="ARBA" id="ARBA00048679"/>
    </source>
</evidence>
<dbReference type="InterPro" id="IPR011992">
    <property type="entry name" value="EF-hand-dom_pair"/>
</dbReference>
<dbReference type="InterPro" id="IPR002048">
    <property type="entry name" value="EF_hand_dom"/>
</dbReference>
<name>A0A1Q9CUC0_SYMMI</name>
<dbReference type="PROSITE" id="PS50011">
    <property type="entry name" value="PROTEIN_KINASE_DOM"/>
    <property type="match status" value="1"/>
</dbReference>
<keyword evidence="7" id="KW-0677">Repeat</keyword>
<dbReference type="InterPro" id="IPR011009">
    <property type="entry name" value="Kinase-like_dom_sf"/>
</dbReference>
<dbReference type="Gene3D" id="1.10.238.10">
    <property type="entry name" value="EF-hand"/>
    <property type="match status" value="2"/>
</dbReference>
<dbReference type="EC" id="2.7.11.1" evidence="3"/>
<evidence type="ECO:0000259" key="18">
    <source>
        <dbReference type="PROSITE" id="PS51335"/>
    </source>
</evidence>
<keyword evidence="5" id="KW-0808">Transferase</keyword>
<dbReference type="FunFam" id="1.10.510.10:FF:000571">
    <property type="entry name" value="Maternal embryonic leucine zipper kinase"/>
    <property type="match status" value="1"/>
</dbReference>
<dbReference type="Pfam" id="PF00069">
    <property type="entry name" value="Pkinase"/>
    <property type="match status" value="1"/>
</dbReference>
<feature type="domain" description="EF-hand" evidence="17">
    <location>
        <begin position="889"/>
        <end position="924"/>
    </location>
</feature>
<gene>
    <name evidence="19" type="primary">CPK2</name>
    <name evidence="19" type="ORF">AK812_SmicGene32341</name>
</gene>
<dbReference type="PROSITE" id="PS50222">
    <property type="entry name" value="EF_HAND_2"/>
    <property type="match status" value="4"/>
</dbReference>
<keyword evidence="4" id="KW-0723">Serine/threonine-protein kinase</keyword>
<dbReference type="InterPro" id="IPR018247">
    <property type="entry name" value="EF_Hand_1_Ca_BS"/>
</dbReference>
<keyword evidence="11 15" id="KW-0067">ATP-binding</keyword>
<dbReference type="CDD" id="cd05117">
    <property type="entry name" value="STKc_CAMK"/>
    <property type="match status" value="1"/>
</dbReference>
<evidence type="ECO:0000256" key="12">
    <source>
        <dbReference type="ARBA" id="ARBA00024334"/>
    </source>
</evidence>
<feature type="domain" description="ELMO" evidence="18">
    <location>
        <begin position="73"/>
        <end position="258"/>
    </location>
</feature>
<feature type="binding site" evidence="15">
    <location>
        <position position="591"/>
    </location>
    <ligand>
        <name>ATP</name>
        <dbReference type="ChEBI" id="CHEBI:30616"/>
    </ligand>
</feature>
<evidence type="ECO:0000256" key="11">
    <source>
        <dbReference type="ARBA" id="ARBA00022840"/>
    </source>
</evidence>
<sequence>MVPFLGSSSADGINTYTAIEPPKPEFSIFDWLGVCCSEQPSRNLDYRLRQREETIIGQLQQEVLVSFDPGAMEHEALLQEYFKAAAPALSPLEKNRSLIEKLPEGRRDQRWKELGFQDEDPRTDFRGGGLLSLKCLLHMTEHDSKRVCQLIRESSGAGQKDEGTFYPFAAAVINVCFRLAGWLMLDLRRARQVKAEDVCTGFEYRRFAELTVLEPETFLLLATSAVVAVHEEWRTNLYSVLQFSRCVDAAMKRVSLFLVQTTKEPADKALAGACCNDEDMRLSHGQFVKTGKIFQYCTDLTPASVHKHSGANRFIPSGLTVFGSSGLGQLDIFGIQDQKNCQTLTLDGVTVSICQAGAGRALVAAETSVTCLSPIPFEKQVKKLLLQVRINDARELITATYGPEDPERQLQLQRFQRLAGWALFRDLQFLQAFEHFMYCVDFRVDQVLMFWGRHLPAGWEPATSRHEDDGSPEPVDIMDFVRRRLAERQPPEAGDAAVSANVGLANAVASMGLCGGKSAGPAQSPPPKTRDSSAIKKEVKDGGIGYAQFIIENTGKITEHYQLDKKKLGEGSYGSVTKATNISTKAIRAVKTISKTQMKNIERFKQEIAIMKMMDHPNIIKLYESFEDIRNIYLVMELCAGGELFDRIIESGHFSEVQAAILMQQIIRAIYYMHENHICHRDLKPENFLFMTKDPIEKNFLKIIDFGLSCKFSPDQALTTKAGTPYYVAPQVLAGKYDQQCDIWSCGVIMYVLLCGYPPFFGDTDADVLAKVRLGNFNFNPADWKNVSDDAKNLIRWMLKMNPRAALHIIAGQLNEDQIKSLRDVFTSLDKNGDGLLTHAELKDGLGKSGLKDIPPDLAAILDGVDADGSGVIDYTEFLAATLDRQQYMKEDVCWAAFRVFDRNGDGHISKDELKQVLSNSEVEDALGAKAIAELMLEVDSNGDGIIDFEEFMAMMKGSGGPPTSP</sequence>
<protein>
    <recommendedName>
        <fullName evidence="3">non-specific serine/threonine protein kinase</fullName>
        <ecNumber evidence="3">2.7.11.1</ecNumber>
    </recommendedName>
</protein>
<dbReference type="SMART" id="SM00220">
    <property type="entry name" value="S_TKc"/>
    <property type="match status" value="1"/>
</dbReference>
<dbReference type="PROSITE" id="PS51335">
    <property type="entry name" value="ELMO"/>
    <property type="match status" value="1"/>
</dbReference>
<evidence type="ECO:0000256" key="3">
    <source>
        <dbReference type="ARBA" id="ARBA00012513"/>
    </source>
</evidence>
<dbReference type="InterPro" id="IPR008271">
    <property type="entry name" value="Ser/Thr_kinase_AS"/>
</dbReference>
<dbReference type="OrthoDB" id="40902at2759"/>
<comment type="cofactor">
    <cofactor evidence="1">
        <name>Mg(2+)</name>
        <dbReference type="ChEBI" id="CHEBI:18420"/>
    </cofactor>
</comment>
<dbReference type="GO" id="GO:0004674">
    <property type="term" value="F:protein serine/threonine kinase activity"/>
    <property type="evidence" value="ECO:0007669"/>
    <property type="project" value="UniProtKB-KW"/>
</dbReference>
<evidence type="ECO:0000256" key="2">
    <source>
        <dbReference type="ARBA" id="ARBA00011245"/>
    </source>
</evidence>